<keyword evidence="4" id="KW-0521">NADP</keyword>
<reference evidence="12 13" key="1">
    <citation type="journal article" date="2025" name="Int. J. Syst. Evol. Microbiol.">
        <title>Desulfovibrio falkowii sp. nov., Porphyromonas miyakawae sp. nov., Mediterraneibacter flintii sp. nov. and Owariibacterium komagatae gen. nov., sp. nov., isolated from human faeces.</title>
        <authorList>
            <person name="Hamaguchi T."/>
            <person name="Ohara M."/>
            <person name="Hisatomi A."/>
            <person name="Sekiguchi K."/>
            <person name="Takeda J.I."/>
            <person name="Ueyama J."/>
            <person name="Ito M."/>
            <person name="Nishiwaki H."/>
            <person name="Ogi T."/>
            <person name="Hirayama M."/>
            <person name="Ohkuma M."/>
            <person name="Sakamoto M."/>
            <person name="Ohno K."/>
        </authorList>
    </citation>
    <scope>NUCLEOTIDE SEQUENCE [LARGE SCALE GENOMIC DNA]</scope>
    <source>
        <strain evidence="12 13">13CB8C</strain>
    </source>
</reference>
<keyword evidence="8 10" id="KW-0472">Membrane</keyword>
<evidence type="ECO:0000256" key="1">
    <source>
        <dbReference type="ARBA" id="ARBA00004141"/>
    </source>
</evidence>
<dbReference type="Proteomes" id="UP001628192">
    <property type="component" value="Unassembled WGS sequence"/>
</dbReference>
<feature type="transmembrane region" description="Helical" evidence="10">
    <location>
        <begin position="31"/>
        <end position="50"/>
    </location>
</feature>
<keyword evidence="5" id="KW-1278">Translocase</keyword>
<keyword evidence="3 10" id="KW-0812">Transmembrane</keyword>
<feature type="transmembrane region" description="Helical" evidence="10">
    <location>
        <begin position="86"/>
        <end position="105"/>
    </location>
</feature>
<feature type="transmembrane region" description="Helical" evidence="10">
    <location>
        <begin position="182"/>
        <end position="201"/>
    </location>
</feature>
<comment type="caution">
    <text evidence="12">The sequence shown here is derived from an EMBL/GenBank/DDBJ whole genome shotgun (WGS) entry which is preliminary data.</text>
</comment>
<proteinExistence type="predicted"/>
<feature type="transmembrane region" description="Helical" evidence="10">
    <location>
        <begin position="158"/>
        <end position="176"/>
    </location>
</feature>
<dbReference type="PANTHER" id="PTHR44758">
    <property type="entry name" value="NAD(P) TRANSHYDROGENASE SUBUNIT BETA"/>
    <property type="match status" value="1"/>
</dbReference>
<evidence type="ECO:0000313" key="12">
    <source>
        <dbReference type="EMBL" id="GAB1255061.1"/>
    </source>
</evidence>
<evidence type="ECO:0000256" key="8">
    <source>
        <dbReference type="ARBA" id="ARBA00023136"/>
    </source>
</evidence>
<comment type="catalytic activity">
    <reaction evidence="9">
        <text>NAD(+) + NADPH + H(+)(in) = NADH + NADP(+) + H(+)(out)</text>
        <dbReference type="Rhea" id="RHEA:47992"/>
        <dbReference type="ChEBI" id="CHEBI:15378"/>
        <dbReference type="ChEBI" id="CHEBI:57540"/>
        <dbReference type="ChEBI" id="CHEBI:57783"/>
        <dbReference type="ChEBI" id="CHEBI:57945"/>
        <dbReference type="ChEBI" id="CHEBI:58349"/>
        <dbReference type="EC" id="7.1.1.1"/>
    </reaction>
</comment>
<feature type="domain" description="NADP transhydrogenase beta-like" evidence="11">
    <location>
        <begin position="841"/>
        <end position="1010"/>
    </location>
</feature>
<keyword evidence="6 10" id="KW-1133">Transmembrane helix</keyword>
<feature type="transmembrane region" description="Helical" evidence="10">
    <location>
        <begin position="117"/>
        <end position="138"/>
    </location>
</feature>
<dbReference type="Pfam" id="PF02233">
    <property type="entry name" value="PNTB"/>
    <property type="match status" value="4"/>
</dbReference>
<dbReference type="EMBL" id="BAAFSG010000001">
    <property type="protein sequence ID" value="GAB1255061.1"/>
    <property type="molecule type" value="Genomic_DNA"/>
</dbReference>
<dbReference type="PANTHER" id="PTHR44758:SF1">
    <property type="entry name" value="NAD(P) TRANSHYDROGENASE SUBUNIT BETA"/>
    <property type="match status" value="1"/>
</dbReference>
<gene>
    <name evidence="12" type="ORF">Defa_25480</name>
</gene>
<organism evidence="12 13">
    <name type="scientific">Desulfovibrio falkowii</name>
    <dbReference type="NCBI Taxonomy" id="3136602"/>
    <lineage>
        <taxon>Bacteria</taxon>
        <taxon>Pseudomonadati</taxon>
        <taxon>Thermodesulfobacteriota</taxon>
        <taxon>Desulfovibrionia</taxon>
        <taxon>Desulfovibrionales</taxon>
        <taxon>Desulfovibrionaceae</taxon>
        <taxon>Desulfovibrio</taxon>
    </lineage>
</organism>
<evidence type="ECO:0000256" key="3">
    <source>
        <dbReference type="ARBA" id="ARBA00022692"/>
    </source>
</evidence>
<evidence type="ECO:0000313" key="13">
    <source>
        <dbReference type="Proteomes" id="UP001628192"/>
    </source>
</evidence>
<evidence type="ECO:0000256" key="10">
    <source>
        <dbReference type="SAM" id="Phobius"/>
    </source>
</evidence>
<feature type="transmembrane region" description="Helical" evidence="10">
    <location>
        <begin position="234"/>
        <end position="254"/>
    </location>
</feature>
<dbReference type="RefSeq" id="WP_407845114.1">
    <property type="nucleotide sequence ID" value="NZ_BAAFSG010000001.1"/>
</dbReference>
<dbReference type="InterPro" id="IPR029035">
    <property type="entry name" value="DHS-like_NAD/FAD-binding_dom"/>
</dbReference>
<feature type="domain" description="NADP transhydrogenase beta-like" evidence="11">
    <location>
        <begin position="660"/>
        <end position="825"/>
    </location>
</feature>
<evidence type="ECO:0000256" key="2">
    <source>
        <dbReference type="ARBA" id="ARBA00012943"/>
    </source>
</evidence>
<evidence type="ECO:0000259" key="11">
    <source>
        <dbReference type="Pfam" id="PF02233"/>
    </source>
</evidence>
<feature type="domain" description="NADP transhydrogenase beta-like" evidence="11">
    <location>
        <begin position="13"/>
        <end position="458"/>
    </location>
</feature>
<evidence type="ECO:0000256" key="7">
    <source>
        <dbReference type="ARBA" id="ARBA00023027"/>
    </source>
</evidence>
<dbReference type="SUPFAM" id="SSF52467">
    <property type="entry name" value="DHS-like NAD/FAD-binding domain"/>
    <property type="match status" value="4"/>
</dbReference>
<feature type="domain" description="NADP transhydrogenase beta-like" evidence="11">
    <location>
        <begin position="477"/>
        <end position="643"/>
    </location>
</feature>
<feature type="transmembrane region" description="Helical" evidence="10">
    <location>
        <begin position="6"/>
        <end position="24"/>
    </location>
</feature>
<comment type="subcellular location">
    <subcellularLocation>
        <location evidence="1">Membrane</location>
        <topology evidence="1">Multi-pass membrane protein</topology>
    </subcellularLocation>
</comment>
<evidence type="ECO:0000256" key="4">
    <source>
        <dbReference type="ARBA" id="ARBA00022857"/>
    </source>
</evidence>
<evidence type="ECO:0000256" key="9">
    <source>
        <dbReference type="ARBA" id="ARBA00048202"/>
    </source>
</evidence>
<protein>
    <recommendedName>
        <fullName evidence="2">proton-translocating NAD(P)(+) transhydrogenase</fullName>
        <ecNumber evidence="2">7.1.1.1</ecNumber>
    </recommendedName>
</protein>
<name>A0ABQ0EBB2_9BACT</name>
<sequence>MNAITYNIIAGILVAAVLFGLRLMNKVPTAVRGNLFCASAMGLAILVTMFKDGSLASPALWLAIAVGMTLGLTLSNKVKMIQMPQMVAFLHGIGGGAAAIVSFLVLTDTGAPSAFERGSACLALAMGMTTIAGSFVAAGKLHQILPQKPVILPDHTKIIMAILAVMGFSVLMGTAFPQFLFGFFIFLMFVTGTAFGIGFTLRVGGADMPITISLLNSMGGVCAAIAGFAVNDPLLVAIGGIIGSSGYLLTRIMCRAMNRKLLSILLGESSVVAPSAPAKKAAPAARAAAPARSVESEAAKLVQNARNVVIVPGYGMALAQAQYKVKQLADLLESRGARVSYGIHPVAGRMPGHMNVLLAEANVDYEHLLEMDTVNPMFAESDLVIVVGANDVVNPAANTAEGTPIYGMPILKADEAKNIIIANYDDKPGYAGVPNPLYGRDGVILMTGDAGKTFDRLLAYAQGNGPADEAAPAAGADSREAEAAKLVQNARNVVIVPGYGMALAQAQHKVKLLADALESRGVKVSYGIHPVAGRMPGHMNVLLAEANVDYENLLEMDTVNPMFAESDLVVIIGANDVVNPAANTAEGTPIYGMPILKADECRNIIVCNYDDKPGYAGVPNPLYERDGVILMTGDAAKTVDRLVSFAQGESPAAPAAGADSREADAAKLVQNARNVVIVPGYGMALAQAQYKVKQLADLLESRGARVSYGIHPVAGRMPGHMNVLLAEANVDYEHLLEMDTVNPMFAESDLVIVVGANDVVNPAANSAEGTPIYGMPILKVEDCSNIIIANYDDKPGYAGVPNPLYEREGVILMTGDAGKTFDRLLAYAQGESPAAPAAAPAVSGGADQVDMVLKEAKNVIIVPGYGMALAQAQHKVKQLADLLESRGAKISYGIHPVAGRMPGHMNVLLAEANVDYENLLEMDVVNPMFAEADLVIVIGANDVVNPAANTAEGTPIYGMPILKADEAKNIIICNYDDKPGYAGVDNTLYGRPGVIMMLGDASATMDKLIAMVQK</sequence>
<dbReference type="InterPro" id="IPR034300">
    <property type="entry name" value="PNTB-like"/>
</dbReference>
<feature type="transmembrane region" description="Helical" evidence="10">
    <location>
        <begin position="56"/>
        <end position="74"/>
    </location>
</feature>
<evidence type="ECO:0000256" key="5">
    <source>
        <dbReference type="ARBA" id="ARBA00022967"/>
    </source>
</evidence>
<keyword evidence="7" id="KW-0520">NAD</keyword>
<dbReference type="EC" id="7.1.1.1" evidence="2"/>
<keyword evidence="13" id="KW-1185">Reference proteome</keyword>
<evidence type="ECO:0000256" key="6">
    <source>
        <dbReference type="ARBA" id="ARBA00022989"/>
    </source>
</evidence>
<dbReference type="Gene3D" id="3.40.50.1220">
    <property type="entry name" value="TPP-binding domain"/>
    <property type="match status" value="4"/>
</dbReference>
<accession>A0ABQ0EBB2</accession>